<comment type="function">
    <text evidence="1">Involved in taxis signal transduction.</text>
</comment>
<dbReference type="AlphaFoldDB" id="A0AAW4PP22"/>
<dbReference type="Pfam" id="PF04283">
    <property type="entry name" value="CheF-arch"/>
    <property type="match status" value="1"/>
</dbReference>
<evidence type="ECO:0000313" key="2">
    <source>
        <dbReference type="EMBL" id="MBX0322817.1"/>
    </source>
</evidence>
<comment type="subunit">
    <text evidence="1">Interacts with chemotaxis (Che) proteins as well as flagella accessory (Fla) proteins.</text>
</comment>
<name>A0AAW4PP22_9EURY</name>
<evidence type="ECO:0000313" key="3">
    <source>
        <dbReference type="Proteomes" id="UP001430377"/>
    </source>
</evidence>
<dbReference type="RefSeq" id="WP_220617796.1">
    <property type="nucleotide sequence ID" value="NZ_RKLR01000002.1"/>
</dbReference>
<gene>
    <name evidence="2" type="ORF">EGH21_07210</name>
</gene>
<keyword evidence="3" id="KW-1185">Reference proteome</keyword>
<dbReference type="GO" id="GO:0006935">
    <property type="term" value="P:chemotaxis"/>
    <property type="evidence" value="ECO:0007669"/>
    <property type="project" value="UniProtKB-UniRule"/>
</dbReference>
<keyword evidence="1" id="KW-0145">Chemotaxis</keyword>
<dbReference type="Proteomes" id="UP001430377">
    <property type="component" value="Unassembled WGS sequence"/>
</dbReference>
<accession>A0AAW4PP22</accession>
<protein>
    <recommendedName>
        <fullName evidence="1">Taxis protein CheF</fullName>
    </recommendedName>
</protein>
<dbReference type="InterPro" id="IPR007381">
    <property type="entry name" value="CheF1/F2"/>
</dbReference>
<comment type="caution">
    <text evidence="2">The sequence shown here is derived from an EMBL/GenBank/DDBJ whole genome shotgun (WGS) entry which is preliminary data.</text>
</comment>
<sequence>MADGEHPLVDTKGKFVQVVKDGRKRNDIEWLPGRILLSNKRLVLATNDGKRTIPLSKLTSVSASQMNQSLAQVDGYVKLRAGRDVTLVAAQADDEFQEELYRALLDQIVVLVKHPAVEGGVVRDTGWEKARLKLDDEHEDTLNLAIASGTFVELDIDDVGTVEAKTKAIRGTERPLLEVEHTIDGTSVETHISGGRRHVSLVEGLVRQGEQRNAADDVDLAPEETQVLMALYSGISPFKIPDFVDMDVDDVEAVYDRLVEADILEPVRTRREVQLEARGRSIAGDAIADQ</sequence>
<reference evidence="2 3" key="1">
    <citation type="submission" date="2021-06" db="EMBL/GenBank/DDBJ databases">
        <title>Halomicroarcula sp. a new haloarchaeum isolated from saline soil.</title>
        <authorList>
            <person name="Duran-Viseras A."/>
            <person name="Sanchez-Porro C."/>
            <person name="Ventosa A."/>
        </authorList>
    </citation>
    <scope>NUCLEOTIDE SEQUENCE [LARGE SCALE GENOMIC DNA]</scope>
    <source>
        <strain evidence="2 3">F13</strain>
    </source>
</reference>
<dbReference type="PIRSF" id="PIRSF026802">
    <property type="entry name" value="UCP026802"/>
    <property type="match status" value="1"/>
</dbReference>
<organism evidence="2 3">
    <name type="scientific">Haloarcula rubra</name>
    <dbReference type="NCBI Taxonomy" id="2487747"/>
    <lineage>
        <taxon>Archaea</taxon>
        <taxon>Methanobacteriati</taxon>
        <taxon>Methanobacteriota</taxon>
        <taxon>Stenosarchaea group</taxon>
        <taxon>Halobacteria</taxon>
        <taxon>Halobacteriales</taxon>
        <taxon>Haloarculaceae</taxon>
        <taxon>Haloarcula</taxon>
    </lineage>
</organism>
<dbReference type="PANTHER" id="PTHR42201">
    <property type="entry name" value="TAXIS PROTEIN"/>
    <property type="match status" value="1"/>
</dbReference>
<dbReference type="EMBL" id="RKLR01000002">
    <property type="protein sequence ID" value="MBX0322817.1"/>
    <property type="molecule type" value="Genomic_DNA"/>
</dbReference>
<proteinExistence type="predicted"/>
<dbReference type="PANTHER" id="PTHR42201:SF1">
    <property type="entry name" value="TAXIS PROTEIN"/>
    <property type="match status" value="1"/>
</dbReference>
<evidence type="ECO:0000256" key="1">
    <source>
        <dbReference type="PIRNR" id="PIRNR026802"/>
    </source>
</evidence>